<dbReference type="Pfam" id="PF00560">
    <property type="entry name" value="LRR_1"/>
    <property type="match status" value="4"/>
</dbReference>
<evidence type="ECO:0000256" key="18">
    <source>
        <dbReference type="ARBA" id="ARBA00048679"/>
    </source>
</evidence>
<dbReference type="SMR" id="A0A3Q7G5R9"/>
<evidence type="ECO:0000256" key="10">
    <source>
        <dbReference type="ARBA" id="ARBA00022741"/>
    </source>
</evidence>
<evidence type="ECO:0000256" key="11">
    <source>
        <dbReference type="ARBA" id="ARBA00022777"/>
    </source>
</evidence>
<dbReference type="InterPro" id="IPR055414">
    <property type="entry name" value="LRR_R13L4/SHOC2-like"/>
</dbReference>
<evidence type="ECO:0000313" key="23">
    <source>
        <dbReference type="EnsemblPlants" id="Solyc04g076990.3.1"/>
    </source>
</evidence>
<gene>
    <name evidence="23" type="primary">LOC101243702</name>
</gene>
<sequence length="984" mass="108673">MAALFNCRPELIHFFSIFSFFLLFPVAFSDELQTLLSIKSSLSNPTTNVFQNWEPSTPLCKFTGITCNSDGSVKEIELSNQKISGVVPFNKICSLTSLEKLSLGYNSFSGQVTDDLNKCVSLNYLDVGNNEFTGSFPDVSSLSELTHFYANNSGFTGKFPWNSVANMRNLIVLSLGDNQFDRTPFPEVILKLNKLNWLYLSSCRLEGEIPEEIGNLTELINLELSMNYLTGEIPSGITKLKKLWQLELYENQLTGKLPVGFGNLTSLEYFDASTNDLYGDLSEIRKLNQLVSLQLLQNQFSGEVPAELGEFKKLVNISLYTNKFTGQLPQKLGSWGNFDFIDVSENSFTGPIPPDMCKMGTMRGLLILKNNFTGGIPETYASCTSMTRIRVSKNSLSGVIPAGIWGLPKLEILDVAMNEFEGTITSDIGNAKTLGEIDAANNRFSGKLPFNISNASSLVKIDLSNNQFSGEIPGTIGELKKIGNLNLQYNKFSGSIPYSLGSCVSLSDINMANNLLSGSIPVSLGSLPTLTSLNLSENQLSGQIPKSLSNLKLNLVDFSNNQLTGEIPNSLSIDAYKGSFSGNNGLCSQNLKNFRRCYGEAGKPREWYTLLICLLVAVIVVLVSFAGYLFLKKKSSKEHERSLKQNSWNTKSFHILTFTEDDILDGIKHDNLIGKGGSGSVYRVQLSDGTDFAVKHIWTSDSGNRKISGTTSPMLGKPGKKSKEFEAEVETLSSIRHVNVVKLYCSITSDDSSLLVYEYMPNGSLWDRLHTCKKMSLDWETRYEIALGAAKGLEYLHHGCDKPVIHRDVKSSNILLDEFCKPRIADFGLAKIAQADSTKDTTHVIAGTHGYIAPEYGYTHKVNEKSDVYSFGVVLMELISGKRPIESEYGENGNIVTWVSSKLKSKESVLSIVDSSIPEAFKEDAIEVLRIAIVCTSRLPTLRPTMRNVVKMLENAEPCRLVGMIVSKDDGSNKTEQLKDHTKM</sequence>
<dbReference type="EnsemblPlants" id="Solyc04g076990.3.1">
    <property type="protein sequence ID" value="Solyc04g076990.3.1"/>
    <property type="gene ID" value="Solyc04g076990.3"/>
</dbReference>
<dbReference type="OMA" id="TGVDCAN"/>
<dbReference type="SMART" id="SM00220">
    <property type="entry name" value="S_TKc"/>
    <property type="match status" value="1"/>
</dbReference>
<evidence type="ECO:0000256" key="16">
    <source>
        <dbReference type="ARBA" id="ARBA00023180"/>
    </source>
</evidence>
<dbReference type="PANTHER" id="PTHR48010">
    <property type="entry name" value="OS05G0588300 PROTEIN"/>
    <property type="match status" value="1"/>
</dbReference>
<keyword evidence="5" id="KW-0433">Leucine-rich repeat</keyword>
<evidence type="ECO:0000256" key="20">
    <source>
        <dbReference type="SAM" id="Phobius"/>
    </source>
</evidence>
<keyword evidence="16" id="KW-0325">Glycoprotein</keyword>
<dbReference type="GO" id="GO:0050832">
    <property type="term" value="P:defense response to fungus"/>
    <property type="evidence" value="ECO:0007669"/>
    <property type="project" value="UniProtKB-ARBA"/>
</dbReference>
<keyword evidence="7 20" id="KW-0812">Transmembrane</keyword>
<protein>
    <recommendedName>
        <fullName evidence="3">non-specific serine/threonine protein kinase</fullName>
        <ecNumber evidence="3">2.7.11.1</ecNumber>
    </recommendedName>
</protein>
<organism evidence="23">
    <name type="scientific">Solanum lycopersicum</name>
    <name type="common">Tomato</name>
    <name type="synonym">Lycopersicon esculentum</name>
    <dbReference type="NCBI Taxonomy" id="4081"/>
    <lineage>
        <taxon>Eukaryota</taxon>
        <taxon>Viridiplantae</taxon>
        <taxon>Streptophyta</taxon>
        <taxon>Embryophyta</taxon>
        <taxon>Tracheophyta</taxon>
        <taxon>Spermatophyta</taxon>
        <taxon>Magnoliopsida</taxon>
        <taxon>eudicotyledons</taxon>
        <taxon>Gunneridae</taxon>
        <taxon>Pentapetalae</taxon>
        <taxon>asterids</taxon>
        <taxon>lamiids</taxon>
        <taxon>Solanales</taxon>
        <taxon>Solanaceae</taxon>
        <taxon>Solanoideae</taxon>
        <taxon>Solaneae</taxon>
        <taxon>Solanum</taxon>
        <taxon>Solanum subgen. Lycopersicon</taxon>
    </lineage>
</organism>
<keyword evidence="13 20" id="KW-1133">Transmembrane helix</keyword>
<evidence type="ECO:0000256" key="15">
    <source>
        <dbReference type="ARBA" id="ARBA00023170"/>
    </source>
</evidence>
<dbReference type="SUPFAM" id="SSF52058">
    <property type="entry name" value="L domain-like"/>
    <property type="match status" value="3"/>
</dbReference>
<dbReference type="InterPro" id="IPR001611">
    <property type="entry name" value="Leu-rich_rpt"/>
</dbReference>
<dbReference type="FunFam" id="3.30.200.20:FF:000540">
    <property type="entry name" value="Receptor-like protein kinase HAIKU2"/>
    <property type="match status" value="1"/>
</dbReference>
<dbReference type="GO" id="GO:0042277">
    <property type="term" value="F:peptide binding"/>
    <property type="evidence" value="ECO:0007669"/>
    <property type="project" value="EnsemblPlants"/>
</dbReference>
<dbReference type="InterPro" id="IPR050994">
    <property type="entry name" value="At_inactive_RLKs"/>
</dbReference>
<dbReference type="PROSITE" id="PS00107">
    <property type="entry name" value="PROTEIN_KINASE_ATP"/>
    <property type="match status" value="1"/>
</dbReference>
<dbReference type="GeneID" id="101243702"/>
<dbReference type="InterPro" id="IPR017441">
    <property type="entry name" value="Protein_kinase_ATP_BS"/>
</dbReference>
<dbReference type="GO" id="GO:0006979">
    <property type="term" value="P:response to oxidative stress"/>
    <property type="evidence" value="ECO:0007669"/>
    <property type="project" value="EnsemblPlants"/>
</dbReference>
<dbReference type="GO" id="GO:0045087">
    <property type="term" value="P:innate immune response"/>
    <property type="evidence" value="ECO:0007669"/>
    <property type="project" value="EnsemblPlants"/>
</dbReference>
<evidence type="ECO:0000256" key="14">
    <source>
        <dbReference type="ARBA" id="ARBA00023136"/>
    </source>
</evidence>
<keyword evidence="11" id="KW-0418">Kinase</keyword>
<dbReference type="InterPro" id="IPR011009">
    <property type="entry name" value="Kinase-like_dom_sf"/>
</dbReference>
<dbReference type="Pfam" id="PF00069">
    <property type="entry name" value="Pkinase"/>
    <property type="match status" value="1"/>
</dbReference>
<keyword evidence="14 20" id="KW-0472">Membrane</keyword>
<evidence type="ECO:0000256" key="17">
    <source>
        <dbReference type="ARBA" id="ARBA00047899"/>
    </source>
</evidence>
<dbReference type="InterPro" id="IPR008271">
    <property type="entry name" value="Ser/Thr_kinase_AS"/>
</dbReference>
<proteinExistence type="inferred from homology"/>
<dbReference type="InterPro" id="IPR000719">
    <property type="entry name" value="Prot_kinase_dom"/>
</dbReference>
<feature type="domain" description="Protein kinase" evidence="22">
    <location>
        <begin position="667"/>
        <end position="960"/>
    </location>
</feature>
<dbReference type="InParanoid" id="A0A3Q7G5R9"/>
<evidence type="ECO:0000256" key="21">
    <source>
        <dbReference type="SAM" id="SignalP"/>
    </source>
</evidence>
<evidence type="ECO:0000256" key="12">
    <source>
        <dbReference type="ARBA" id="ARBA00022840"/>
    </source>
</evidence>
<dbReference type="Gramene" id="Solyc04g076990.3.1">
    <property type="protein sequence ID" value="Solyc04g076990.3.1"/>
    <property type="gene ID" value="Solyc04g076990.3"/>
</dbReference>
<reference evidence="23" key="1">
    <citation type="journal article" date="2012" name="Nature">
        <title>The tomato genome sequence provides insights into fleshy fruit evolution.</title>
        <authorList>
            <consortium name="Tomato Genome Consortium"/>
        </authorList>
    </citation>
    <scope>NUCLEOTIDE SEQUENCE [LARGE SCALE GENOMIC DNA]</scope>
    <source>
        <strain evidence="23">cv. Heinz 1706</strain>
    </source>
</reference>
<dbReference type="FunCoup" id="A0A3Q7G5R9">
    <property type="interactions" value="406"/>
</dbReference>
<dbReference type="Gene3D" id="3.80.10.10">
    <property type="entry name" value="Ribonuclease Inhibitor"/>
    <property type="match status" value="3"/>
</dbReference>
<feature type="signal peptide" evidence="21">
    <location>
        <begin position="1"/>
        <end position="29"/>
    </location>
</feature>
<feature type="transmembrane region" description="Helical" evidence="20">
    <location>
        <begin position="607"/>
        <end position="631"/>
    </location>
</feature>
<reference evidence="23" key="2">
    <citation type="submission" date="2019-01" db="UniProtKB">
        <authorList>
            <consortium name="EnsemblPlants"/>
        </authorList>
    </citation>
    <scope>IDENTIFICATION</scope>
    <source>
        <strain evidence="23">cv. Heinz 1706</strain>
    </source>
</reference>
<evidence type="ECO:0000256" key="5">
    <source>
        <dbReference type="ARBA" id="ARBA00022614"/>
    </source>
</evidence>
<dbReference type="GO" id="GO:0004674">
    <property type="term" value="F:protein serine/threonine kinase activity"/>
    <property type="evidence" value="ECO:0007669"/>
    <property type="project" value="UniProtKB-KW"/>
</dbReference>
<dbReference type="Gene3D" id="1.10.510.10">
    <property type="entry name" value="Transferase(Phosphotransferase) domain 1"/>
    <property type="match status" value="1"/>
</dbReference>
<dbReference type="PROSITE" id="PS50011">
    <property type="entry name" value="PROTEIN_KINASE_DOM"/>
    <property type="match status" value="1"/>
</dbReference>
<dbReference type="GO" id="GO:0001653">
    <property type="term" value="F:peptide receptor activity"/>
    <property type="evidence" value="ECO:0007669"/>
    <property type="project" value="EnsemblPlants"/>
</dbReference>
<comment type="catalytic activity">
    <reaction evidence="18">
        <text>L-seryl-[protein] + ATP = O-phospho-L-seryl-[protein] + ADP + H(+)</text>
        <dbReference type="Rhea" id="RHEA:17989"/>
        <dbReference type="Rhea" id="RHEA-COMP:9863"/>
        <dbReference type="Rhea" id="RHEA-COMP:11604"/>
        <dbReference type="ChEBI" id="CHEBI:15378"/>
        <dbReference type="ChEBI" id="CHEBI:29999"/>
        <dbReference type="ChEBI" id="CHEBI:30616"/>
        <dbReference type="ChEBI" id="CHEBI:83421"/>
        <dbReference type="ChEBI" id="CHEBI:456216"/>
        <dbReference type="EC" id="2.7.11.1"/>
    </reaction>
</comment>
<dbReference type="Proteomes" id="UP000004994">
    <property type="component" value="Chromosome 4"/>
</dbReference>
<dbReference type="InterPro" id="IPR032675">
    <property type="entry name" value="LRR_dom_sf"/>
</dbReference>
<dbReference type="GO" id="GO:0009845">
    <property type="term" value="P:seed germination"/>
    <property type="evidence" value="ECO:0007669"/>
    <property type="project" value="EnsemblPlants"/>
</dbReference>
<dbReference type="GO" id="GO:0016020">
    <property type="term" value="C:membrane"/>
    <property type="evidence" value="ECO:0007669"/>
    <property type="project" value="UniProtKB-SubCell"/>
</dbReference>
<keyword evidence="9" id="KW-0677">Repeat</keyword>
<keyword evidence="24" id="KW-1185">Reference proteome</keyword>
<keyword evidence="6" id="KW-0808">Transferase</keyword>
<evidence type="ECO:0000256" key="4">
    <source>
        <dbReference type="ARBA" id="ARBA00022527"/>
    </source>
</evidence>
<comment type="catalytic activity">
    <reaction evidence="17">
        <text>L-threonyl-[protein] + ATP = O-phospho-L-threonyl-[protein] + ADP + H(+)</text>
        <dbReference type="Rhea" id="RHEA:46608"/>
        <dbReference type="Rhea" id="RHEA-COMP:11060"/>
        <dbReference type="Rhea" id="RHEA-COMP:11605"/>
        <dbReference type="ChEBI" id="CHEBI:15378"/>
        <dbReference type="ChEBI" id="CHEBI:30013"/>
        <dbReference type="ChEBI" id="CHEBI:30616"/>
        <dbReference type="ChEBI" id="CHEBI:61977"/>
        <dbReference type="ChEBI" id="CHEBI:456216"/>
        <dbReference type="EC" id="2.7.11.1"/>
    </reaction>
</comment>
<dbReference type="OrthoDB" id="2015831at2759"/>
<evidence type="ECO:0000313" key="24">
    <source>
        <dbReference type="Proteomes" id="UP000004994"/>
    </source>
</evidence>
<accession>A0A3Q7G5R9</accession>
<evidence type="ECO:0000256" key="7">
    <source>
        <dbReference type="ARBA" id="ARBA00022692"/>
    </source>
</evidence>
<dbReference type="FunFam" id="3.80.10.10:FF:000234">
    <property type="entry name" value="Probable inactive receptor kinase RLK902"/>
    <property type="match status" value="1"/>
</dbReference>
<keyword evidence="10 19" id="KW-0547">Nucleotide-binding</keyword>
<dbReference type="PROSITE" id="PS00108">
    <property type="entry name" value="PROTEIN_KINASE_ST"/>
    <property type="match status" value="1"/>
</dbReference>
<dbReference type="PANTHER" id="PTHR48010:SF96">
    <property type="entry name" value="OS05G0595800 PROTEIN"/>
    <property type="match status" value="1"/>
</dbReference>
<dbReference type="FunFam" id="1.10.510.10:FF:000276">
    <property type="entry name" value="LRR receptor-like serine/threonine-protein kinase RCH1"/>
    <property type="match status" value="1"/>
</dbReference>
<evidence type="ECO:0000256" key="13">
    <source>
        <dbReference type="ARBA" id="ARBA00022989"/>
    </source>
</evidence>
<evidence type="ECO:0000256" key="19">
    <source>
        <dbReference type="PROSITE-ProRule" id="PRU10141"/>
    </source>
</evidence>
<dbReference type="KEGG" id="sly:101243702"/>
<dbReference type="PaxDb" id="4081-Solyc04g076990.2.1"/>
<evidence type="ECO:0000259" key="22">
    <source>
        <dbReference type="PROSITE" id="PS50011"/>
    </source>
</evidence>
<evidence type="ECO:0000256" key="8">
    <source>
        <dbReference type="ARBA" id="ARBA00022729"/>
    </source>
</evidence>
<dbReference type="FunFam" id="3.80.10.10:FF:000453">
    <property type="entry name" value="Leucine-rich receptor-like protein kinase family protein"/>
    <property type="match status" value="1"/>
</dbReference>
<dbReference type="FunFam" id="3.80.10.10:FF:000233">
    <property type="entry name" value="Leucine-rich repeat receptor-like protein kinase TDR"/>
    <property type="match status" value="1"/>
</dbReference>
<dbReference type="InterPro" id="IPR013210">
    <property type="entry name" value="LRR_N_plant-typ"/>
</dbReference>
<evidence type="ECO:0000256" key="6">
    <source>
        <dbReference type="ARBA" id="ARBA00022679"/>
    </source>
</evidence>
<keyword evidence="12 19" id="KW-0067">ATP-binding</keyword>
<feature type="chain" id="PRO_5018716379" description="non-specific serine/threonine protein kinase" evidence="21">
    <location>
        <begin position="30"/>
        <end position="984"/>
    </location>
</feature>
<comment type="similarity">
    <text evidence="2">Belongs to the protein kinase superfamily. Ser/Thr protein kinase family.</text>
</comment>
<dbReference type="Pfam" id="PF08263">
    <property type="entry name" value="LRRNT_2"/>
    <property type="match status" value="1"/>
</dbReference>
<dbReference type="EC" id="2.7.11.1" evidence="3"/>
<keyword evidence="15" id="KW-0675">Receptor</keyword>
<keyword evidence="4" id="KW-0723">Serine/threonine-protein kinase</keyword>
<dbReference type="GO" id="GO:0005524">
    <property type="term" value="F:ATP binding"/>
    <property type="evidence" value="ECO:0007669"/>
    <property type="project" value="UniProtKB-UniRule"/>
</dbReference>
<dbReference type="Gene3D" id="3.30.200.20">
    <property type="entry name" value="Phosphorylase Kinase, domain 1"/>
    <property type="match status" value="1"/>
</dbReference>
<evidence type="ECO:0000256" key="9">
    <source>
        <dbReference type="ARBA" id="ARBA00022737"/>
    </source>
</evidence>
<name>A0A3Q7G5R9_SOLLC</name>
<comment type="subcellular location">
    <subcellularLocation>
        <location evidence="1">Membrane</location>
        <topology evidence="1">Single-pass membrane protein</topology>
    </subcellularLocation>
</comment>
<dbReference type="Pfam" id="PF23598">
    <property type="entry name" value="LRR_14"/>
    <property type="match status" value="1"/>
</dbReference>
<dbReference type="AlphaFoldDB" id="A0A3Q7G5R9"/>
<evidence type="ECO:0000256" key="3">
    <source>
        <dbReference type="ARBA" id="ARBA00012513"/>
    </source>
</evidence>
<feature type="binding site" evidence="19">
    <location>
        <position position="695"/>
    </location>
    <ligand>
        <name>ATP</name>
        <dbReference type="ChEBI" id="CHEBI:30616"/>
    </ligand>
</feature>
<evidence type="ECO:0000256" key="2">
    <source>
        <dbReference type="ARBA" id="ARBA00008684"/>
    </source>
</evidence>
<keyword evidence="8 21" id="KW-0732">Signal</keyword>
<dbReference type="SUPFAM" id="SSF56112">
    <property type="entry name" value="Protein kinase-like (PK-like)"/>
    <property type="match status" value="1"/>
</dbReference>
<evidence type="ECO:0000256" key="1">
    <source>
        <dbReference type="ARBA" id="ARBA00004167"/>
    </source>
</evidence>